<name>A0ABQ0M6A9_MYCCL</name>
<evidence type="ECO:0008006" key="4">
    <source>
        <dbReference type="Google" id="ProtNLM"/>
    </source>
</evidence>
<gene>
    <name evidence="2" type="ORF">MCHLO_15222</name>
</gene>
<organism evidence="2 3">
    <name type="scientific">Mycena chlorophos</name>
    <name type="common">Agaric fungus</name>
    <name type="synonym">Agaricus chlorophos</name>
    <dbReference type="NCBI Taxonomy" id="658473"/>
    <lineage>
        <taxon>Eukaryota</taxon>
        <taxon>Fungi</taxon>
        <taxon>Dikarya</taxon>
        <taxon>Basidiomycota</taxon>
        <taxon>Agaricomycotina</taxon>
        <taxon>Agaricomycetes</taxon>
        <taxon>Agaricomycetidae</taxon>
        <taxon>Agaricales</taxon>
        <taxon>Marasmiineae</taxon>
        <taxon>Mycenaceae</taxon>
        <taxon>Mycena</taxon>
    </lineage>
</organism>
<proteinExistence type="predicted"/>
<dbReference type="SUPFAM" id="SSF56808">
    <property type="entry name" value="Ribosomal protein L1"/>
    <property type="match status" value="1"/>
</dbReference>
<evidence type="ECO:0000256" key="1">
    <source>
        <dbReference type="SAM" id="MobiDB-lite"/>
    </source>
</evidence>
<dbReference type="Pfam" id="PF00687">
    <property type="entry name" value="Ribosomal_L1"/>
    <property type="match status" value="1"/>
</dbReference>
<dbReference type="InterPro" id="IPR023674">
    <property type="entry name" value="Ribosomal_uL1-like"/>
</dbReference>
<dbReference type="EMBL" id="DF849791">
    <property type="protein sequence ID" value="GAT58844.1"/>
    <property type="molecule type" value="Genomic_DNA"/>
</dbReference>
<dbReference type="InterPro" id="IPR016095">
    <property type="entry name" value="Ribosomal_uL1_3-a/b-sand"/>
</dbReference>
<dbReference type="Gene3D" id="3.40.50.790">
    <property type="match status" value="1"/>
</dbReference>
<dbReference type="Proteomes" id="UP000815677">
    <property type="component" value="Unassembled WGS sequence"/>
</dbReference>
<sequence>MAKTSKPGPVAPALIDGRVSLDQCKRAVDALHKHFEQHRKAEDETNLLPAKEQHVWLSITVKKISSVHRFKPVKIPIVHPIVDPRVEAVCLITKDPQRKYKDLLEEQGIKFISRVVGIEKLKGKFKPFEARRQLLKQNGLFLADDRVIPLLPKLLGVKWFEAKKQPIPVSLTRKDLKTELERAISSTYMNQNQGTCTSVKIAKLPTHTAAQTLANLTAALPAAVNGVKGGWENVQSLVLKTNSSVGLPIWSCDLGENRWAGMEEVQSDEELEEHSSPKGKKRAAVLDEEDHSKPRKKKAKRDLVEITPSASVPALITVSASTKTAQDRPKVNDIPLPTMKKAKRTSAVDNLPRPLKEKTELPKEEESKKSREKNKRVDIDEQVVSASPTVVELKQKRAGKVGERKKEVVALGKDVKKKFGKGVKDALIGRKAGQ</sequence>
<feature type="region of interest" description="Disordered" evidence="1">
    <location>
        <begin position="264"/>
        <end position="305"/>
    </location>
</feature>
<evidence type="ECO:0000313" key="2">
    <source>
        <dbReference type="EMBL" id="GAT58844.1"/>
    </source>
</evidence>
<reference evidence="2" key="1">
    <citation type="submission" date="2014-09" db="EMBL/GenBank/DDBJ databases">
        <title>Genome sequence of the luminous mushroom Mycena chlorophos for searching fungal bioluminescence genes.</title>
        <authorList>
            <person name="Tanaka Y."/>
            <person name="Kasuga D."/>
            <person name="Oba Y."/>
            <person name="Hase S."/>
            <person name="Sato K."/>
            <person name="Oba Y."/>
            <person name="Sakakibara Y."/>
        </authorList>
    </citation>
    <scope>NUCLEOTIDE SEQUENCE</scope>
</reference>
<dbReference type="CDD" id="cd00403">
    <property type="entry name" value="Ribosomal_L1"/>
    <property type="match status" value="1"/>
</dbReference>
<protein>
    <recommendedName>
        <fullName evidence="4">Ribosomal protein L1</fullName>
    </recommendedName>
</protein>
<accession>A0ABQ0M6A9</accession>
<feature type="compositionally biased region" description="Basic and acidic residues" evidence="1">
    <location>
        <begin position="354"/>
        <end position="379"/>
    </location>
</feature>
<feature type="region of interest" description="Disordered" evidence="1">
    <location>
        <begin position="320"/>
        <end position="381"/>
    </location>
</feature>
<dbReference type="InterPro" id="IPR028364">
    <property type="entry name" value="Ribosomal_uL1/biogenesis"/>
</dbReference>
<keyword evidence="3" id="KW-1185">Reference proteome</keyword>
<evidence type="ECO:0000313" key="3">
    <source>
        <dbReference type="Proteomes" id="UP000815677"/>
    </source>
</evidence>